<gene>
    <name evidence="1" type="ORF">BESB_018570</name>
</gene>
<protein>
    <submittedName>
        <fullName evidence="1">Uncharacterized protein</fullName>
    </submittedName>
</protein>
<dbReference type="EMBL" id="NWUJ01000011">
    <property type="protein sequence ID" value="PFH32539.1"/>
    <property type="molecule type" value="Genomic_DNA"/>
</dbReference>
<sequence length="984" mass="111372">MEHSQLRLYDGYEDVYQLKYNIGEAIQKKTSQACETVETDGYFRYCEMAYETLRENEPPARKLVLSGITRDIPPTAFTLKFAGLYPPSSNLTNAVPLWYIQIASGYPKTLKEKQEQAIIDDTYQKIINDLYEEDECIGWTFRPFIDKRLRESKPKISHQSFFYTPPLPLLPTIVRGSPSDSFPFFLNLTFGVNTFSTGTTVDFTFPHVLFSGKGASALNRYDPFLREFLASAPPELRVTEVDGRTSVRIADVRLRRQTPLSFYITVPALAAFGHLSPVWSQPYGPKEYLAKHGWGLVVRDKKNRELLSTFSFPTPVYSRRMIGGVVGPEFQRWGKNKELEMALIRLFFGPDLPQSKLRIVVSVMSNPLDAVDGVVMNRKDPSVCTAILRGPDALIVHVTCPELAQETYQIDVSMQNGERRFPVGWYVVGVVPQQNPADIAWLKVRVFDSEKKKLYESTLLSDRLQRVVQQEPCINRFSIQRIKHPFTGYTSNIRLTFQLFNCFSPTQPLRPLPQQTEPLEARVPPEDGWSNKEYFSNVNVIRPNRPDQRATGRAPLRQAMENLAQHGGSGTCSTVKGPAADVTSVLTDLNRLDPPHNLNLMKQPSLLPSSPTLAAASVYYNFATRDEAGLPRPPAMRKDAPAHRNPMSVHVATRDTGEMKDAKWTHPSARIHVHILVDEVALSEEAMNAFKRFIARKIRDPKTGTLCRKDKNVFCSVYSWTHASKAVAWDTETPLAESDFSDDSISPDSGAWDVFNQLRTLVNHATTVKCGGNAARMNWVILITHYISAMNYELEVTAANPSVYTLHERDAEPVHAVVIGWNPELPEKPKFLQERLEALPFSDVRRVFVGAMQDTRMRAVAQEPVFITFIFPETTQYLAGHVAAMQNLEELLFLIQEEYADSFVTVDICRHPLPPEGYKFGDYVNTRTSSEDLVRPIDLLYNGIVFDRVNWTISRAEVGVYTAAKLSWQFDMACDGELAKQETK</sequence>
<comment type="caution">
    <text evidence="1">The sequence shown here is derived from an EMBL/GenBank/DDBJ whole genome shotgun (WGS) entry which is preliminary data.</text>
</comment>
<dbReference type="OrthoDB" id="328317at2759"/>
<reference evidence="1 2" key="1">
    <citation type="submission" date="2017-09" db="EMBL/GenBank/DDBJ databases">
        <title>Genome sequencing of Besnoitia besnoiti strain Bb-Ger1.</title>
        <authorList>
            <person name="Schares G."/>
            <person name="Venepally P."/>
            <person name="Lorenzi H.A."/>
        </authorList>
    </citation>
    <scope>NUCLEOTIDE SEQUENCE [LARGE SCALE GENOMIC DNA]</scope>
    <source>
        <strain evidence="1 2">Bb-Ger1</strain>
    </source>
</reference>
<dbReference type="GeneID" id="40306918"/>
<evidence type="ECO:0000313" key="1">
    <source>
        <dbReference type="EMBL" id="PFH32539.1"/>
    </source>
</evidence>
<name>A0A2A9M3M0_BESBE</name>
<dbReference type="AlphaFoldDB" id="A0A2A9M3M0"/>
<dbReference type="RefSeq" id="XP_029216548.1">
    <property type="nucleotide sequence ID" value="XM_029360572.1"/>
</dbReference>
<evidence type="ECO:0000313" key="2">
    <source>
        <dbReference type="Proteomes" id="UP000224006"/>
    </source>
</evidence>
<dbReference type="KEGG" id="bbes:BESB_018570"/>
<dbReference type="Proteomes" id="UP000224006">
    <property type="component" value="Chromosome X"/>
</dbReference>
<proteinExistence type="predicted"/>
<accession>A0A2A9M3M0</accession>
<organism evidence="1 2">
    <name type="scientific">Besnoitia besnoiti</name>
    <name type="common">Apicomplexan protozoan</name>
    <dbReference type="NCBI Taxonomy" id="94643"/>
    <lineage>
        <taxon>Eukaryota</taxon>
        <taxon>Sar</taxon>
        <taxon>Alveolata</taxon>
        <taxon>Apicomplexa</taxon>
        <taxon>Conoidasida</taxon>
        <taxon>Coccidia</taxon>
        <taxon>Eucoccidiorida</taxon>
        <taxon>Eimeriorina</taxon>
        <taxon>Sarcocystidae</taxon>
        <taxon>Besnoitia</taxon>
    </lineage>
</organism>
<keyword evidence="2" id="KW-1185">Reference proteome</keyword>
<dbReference type="VEuPathDB" id="ToxoDB:BESB_018570"/>